<dbReference type="GO" id="GO:0050660">
    <property type="term" value="F:flavin adenine dinucleotide binding"/>
    <property type="evidence" value="ECO:0007669"/>
    <property type="project" value="TreeGrafter"/>
</dbReference>
<dbReference type="NCBIfam" id="NF005545">
    <property type="entry name" value="PRK07208.1-1"/>
    <property type="match status" value="1"/>
</dbReference>
<dbReference type="SUPFAM" id="SSF51905">
    <property type="entry name" value="FAD/NAD(P)-binding domain"/>
    <property type="match status" value="1"/>
</dbReference>
<dbReference type="InterPro" id="IPR027791">
    <property type="entry name" value="Galactosyl_T_C"/>
</dbReference>
<dbReference type="InterPro" id="IPR036188">
    <property type="entry name" value="FAD/NAD-bd_sf"/>
</dbReference>
<dbReference type="GO" id="GO:0008767">
    <property type="term" value="F:UDP-galactopyranose mutase activity"/>
    <property type="evidence" value="ECO:0007669"/>
    <property type="project" value="TreeGrafter"/>
</dbReference>
<dbReference type="InterPro" id="IPR002937">
    <property type="entry name" value="Amino_oxidase"/>
</dbReference>
<dbReference type="NCBIfam" id="NF005548">
    <property type="entry name" value="PRK07208.1-4"/>
    <property type="match status" value="1"/>
</dbReference>
<dbReference type="NCBIfam" id="NF005547">
    <property type="entry name" value="PRK07208.1-3"/>
    <property type="match status" value="1"/>
</dbReference>
<keyword evidence="7" id="KW-1185">Reference proteome</keyword>
<accession>A0A7Y3RN47</accession>
<evidence type="ECO:0000259" key="4">
    <source>
        <dbReference type="Pfam" id="PF01593"/>
    </source>
</evidence>
<keyword evidence="2" id="KW-0812">Transmembrane</keyword>
<dbReference type="InterPro" id="IPR029044">
    <property type="entry name" value="Nucleotide-diphossugar_trans"/>
</dbReference>
<feature type="transmembrane region" description="Helical" evidence="2">
    <location>
        <begin position="738"/>
        <end position="771"/>
    </location>
</feature>
<dbReference type="Pfam" id="PF01593">
    <property type="entry name" value="Amino_oxidase"/>
    <property type="match status" value="1"/>
</dbReference>
<dbReference type="PANTHER" id="PTHR21197">
    <property type="entry name" value="UDP-GALACTOPYRANOSE MUTASE"/>
    <property type="match status" value="1"/>
</dbReference>
<feature type="transmembrane region" description="Helical" evidence="2">
    <location>
        <begin position="783"/>
        <end position="801"/>
    </location>
</feature>
<dbReference type="GO" id="GO:0016740">
    <property type="term" value="F:transferase activity"/>
    <property type="evidence" value="ECO:0007669"/>
    <property type="project" value="UniProtKB-KW"/>
</dbReference>
<dbReference type="GO" id="GO:0005829">
    <property type="term" value="C:cytosol"/>
    <property type="evidence" value="ECO:0007669"/>
    <property type="project" value="TreeGrafter"/>
</dbReference>
<dbReference type="PANTHER" id="PTHR21197:SF0">
    <property type="entry name" value="UDP-GALACTOPYRANOSE MUTASE"/>
    <property type="match status" value="1"/>
</dbReference>
<feature type="domain" description="Glycosyltransferase 2-like" evidence="3">
    <location>
        <begin position="496"/>
        <end position="622"/>
    </location>
</feature>
<evidence type="ECO:0000259" key="3">
    <source>
        <dbReference type="Pfam" id="PF00535"/>
    </source>
</evidence>
<dbReference type="PRINTS" id="PR00419">
    <property type="entry name" value="ADXRDTASE"/>
</dbReference>
<evidence type="ECO:0000313" key="6">
    <source>
        <dbReference type="EMBL" id="NNU16646.1"/>
    </source>
</evidence>
<keyword evidence="2" id="KW-0472">Membrane</keyword>
<feature type="domain" description="Galactosyltransferase C-terminal" evidence="5">
    <location>
        <begin position="634"/>
        <end position="691"/>
    </location>
</feature>
<dbReference type="Gene3D" id="3.90.550.10">
    <property type="entry name" value="Spore Coat Polysaccharide Biosynthesis Protein SpsA, Chain A"/>
    <property type="match status" value="1"/>
</dbReference>
<organism evidence="6 7">
    <name type="scientific">Parvularcula mediterranea</name>
    <dbReference type="NCBI Taxonomy" id="2732508"/>
    <lineage>
        <taxon>Bacteria</taxon>
        <taxon>Pseudomonadati</taxon>
        <taxon>Pseudomonadota</taxon>
        <taxon>Alphaproteobacteria</taxon>
        <taxon>Parvularculales</taxon>
        <taxon>Parvularculaceae</taxon>
        <taxon>Parvularcula</taxon>
    </lineage>
</organism>
<dbReference type="Pfam" id="PF00535">
    <property type="entry name" value="Glycos_transf_2"/>
    <property type="match status" value="1"/>
</dbReference>
<evidence type="ECO:0000256" key="2">
    <source>
        <dbReference type="SAM" id="Phobius"/>
    </source>
</evidence>
<keyword evidence="2" id="KW-1133">Transmembrane helix</keyword>
<reference evidence="6 7" key="1">
    <citation type="submission" date="2020-05" db="EMBL/GenBank/DDBJ databases">
        <title>Parvularcula mediterraneae sp. nov., isolated from polypropylene straw from shallow seawater of the seashore of Laganas in Zakynthos island, Greece.</title>
        <authorList>
            <person name="Szabo I."/>
            <person name="Al-Omari J."/>
            <person name="Rado J."/>
            <person name="Szerdahelyi G.S."/>
        </authorList>
    </citation>
    <scope>NUCLEOTIDE SEQUENCE [LARGE SCALE GENOMIC DNA]</scope>
    <source>
        <strain evidence="6 7">ZS-1/3</strain>
    </source>
</reference>
<dbReference type="Gene3D" id="3.50.50.60">
    <property type="entry name" value="FAD/NAD(P)-binding domain"/>
    <property type="match status" value="1"/>
</dbReference>
<dbReference type="InterPro" id="IPR001173">
    <property type="entry name" value="Glyco_trans_2-like"/>
</dbReference>
<dbReference type="GO" id="GO:0016491">
    <property type="term" value="F:oxidoreductase activity"/>
    <property type="evidence" value="ECO:0007669"/>
    <property type="project" value="InterPro"/>
</dbReference>
<dbReference type="EMBL" id="JABFCX010000003">
    <property type="protein sequence ID" value="NNU16646.1"/>
    <property type="molecule type" value="Genomic_DNA"/>
</dbReference>
<evidence type="ECO:0000259" key="5">
    <source>
        <dbReference type="Pfam" id="PF02709"/>
    </source>
</evidence>
<dbReference type="NCBIfam" id="NF005546">
    <property type="entry name" value="PRK07208.1-2"/>
    <property type="match status" value="1"/>
</dbReference>
<proteinExistence type="predicted"/>
<gene>
    <name evidence="6" type="ORF">HK107_09965</name>
</gene>
<comment type="caution">
    <text evidence="6">The sequence shown here is derived from an EMBL/GenBank/DDBJ whole genome shotgun (WGS) entry which is preliminary data.</text>
</comment>
<keyword evidence="1 6" id="KW-0808">Transferase</keyword>
<dbReference type="Pfam" id="PF02709">
    <property type="entry name" value="Glyco_transf_7C"/>
    <property type="match status" value="1"/>
</dbReference>
<dbReference type="Proteomes" id="UP000536835">
    <property type="component" value="Unassembled WGS sequence"/>
</dbReference>
<name>A0A7Y3RN47_9PROT</name>
<feature type="domain" description="Amine oxidase" evidence="4">
    <location>
        <begin position="12"/>
        <end position="374"/>
    </location>
</feature>
<sequence length="838" mass="93622">MNKAVVIGGGPAGLTAARTLQEKSSDWTPEVFEAHSLVGGISRTESHNGYRFDIGGHRFFTKVDEVTEFWRRTLKDEFVTRERMSRIYYNGKFYSYPLKIFNALTNLGPFEAAAIMCSYAKVRISPLKEEETFDQWVTNRFGKRLFDTFFKTYTEKVWGIPCSEIRADWAAQRIKNLSVSKAVWNALTGANDTVSLIEEFEYPRLGPGQMWEKCTQDIEEDGGQVVMNTRVEKVHRTDQHVDAVTVRGPDGEERRVEGDQFINSMDLRTLLRVMDPPPPPAVMEAADKLKYRDFLIVTLVLDHADPFPDNWIYVHSPEVQVGRIQNFRAWSPDMVPDEGTSSLGMEYFCHEGDGLWEMSDEDLIKQAGEELEKIGLAPASSVIDGAIIRQPKAYPVYDADYTPNLEIVRAWLEGFDNFQTVGRNGMHRYNNQDHSMLTAMLAADNILGGSHDLWNVNVERSYHEEFVKADKKDGEPPRKDDDDIDGDKVAELAAYSAVIPAKNAEATIARCVSAALAADPAPAEVIVVDDASTDRTAEIARKHGATVISHEEKTSVGPARARNTGAAHATTDNYVFIDADVVIEPSAPKHLLREIGDDPQVAAAFGSYGSEQACPNLVARYANLRHHYFHQTGKREANSFWTGLGVIRAQAFSRLNGFSNDILKPAMEDVEIGHRLAESGYRIRLVPKAQGKHLKNWTLKQLWRDDIHSRAIPWSTLIVHGRAPAKTLNTRIEEKAKAVAVGFALLCLAVAFFVPAAWFGVAIGAITYAVMNEHFFKLLYRKGGLRTAIAGVGLHAAYHFYSSACFSLVAAAKMLRLPPLAAKSHAWVLKPQPQRRLR</sequence>
<dbReference type="SUPFAM" id="SSF53448">
    <property type="entry name" value="Nucleotide-diphospho-sugar transferases"/>
    <property type="match status" value="1"/>
</dbReference>
<evidence type="ECO:0000313" key="7">
    <source>
        <dbReference type="Proteomes" id="UP000536835"/>
    </source>
</evidence>
<evidence type="ECO:0000256" key="1">
    <source>
        <dbReference type="ARBA" id="ARBA00022679"/>
    </source>
</evidence>
<dbReference type="AlphaFoldDB" id="A0A7Y3RN47"/>
<protein>
    <submittedName>
        <fullName evidence="6">Glycosyltransferase</fullName>
    </submittedName>
</protein>